<dbReference type="VEuPathDB" id="VectorBase:LOC119161403"/>
<keyword evidence="1" id="KW-0472">Membrane</keyword>
<keyword evidence="3" id="KW-1185">Reference proteome</keyword>
<dbReference type="Gene3D" id="1.20.1250.20">
    <property type="entry name" value="MFS general substrate transporter like domains"/>
    <property type="match status" value="1"/>
</dbReference>
<dbReference type="InterPro" id="IPR011701">
    <property type="entry name" value="MFS"/>
</dbReference>
<dbReference type="GO" id="GO:0008028">
    <property type="term" value="F:monocarboxylic acid transmembrane transporter activity"/>
    <property type="evidence" value="ECO:0007669"/>
    <property type="project" value="TreeGrafter"/>
</dbReference>
<feature type="transmembrane region" description="Helical" evidence="1">
    <location>
        <begin position="165"/>
        <end position="185"/>
    </location>
</feature>
<evidence type="ECO:0000256" key="1">
    <source>
        <dbReference type="SAM" id="Phobius"/>
    </source>
</evidence>
<comment type="caution">
    <text evidence="2">The sequence shown here is derived from an EMBL/GenBank/DDBJ whole genome shotgun (WGS) entry which is preliminary data.</text>
</comment>
<evidence type="ECO:0000313" key="3">
    <source>
        <dbReference type="Proteomes" id="UP000821866"/>
    </source>
</evidence>
<dbReference type="InterPro" id="IPR036259">
    <property type="entry name" value="MFS_trans_sf"/>
</dbReference>
<evidence type="ECO:0008006" key="4">
    <source>
        <dbReference type="Google" id="ProtNLM"/>
    </source>
</evidence>
<keyword evidence="1" id="KW-1133">Transmembrane helix</keyword>
<feature type="transmembrane region" description="Helical" evidence="1">
    <location>
        <begin position="225"/>
        <end position="248"/>
    </location>
</feature>
<feature type="transmembrane region" description="Helical" evidence="1">
    <location>
        <begin position="254"/>
        <end position="275"/>
    </location>
</feature>
<reference evidence="2" key="2">
    <citation type="submission" date="2021-09" db="EMBL/GenBank/DDBJ databases">
        <authorList>
            <person name="Jia N."/>
            <person name="Wang J."/>
            <person name="Shi W."/>
            <person name="Du L."/>
            <person name="Sun Y."/>
            <person name="Zhan W."/>
            <person name="Jiang J."/>
            <person name="Wang Q."/>
            <person name="Zhang B."/>
            <person name="Ji P."/>
            <person name="Sakyi L.B."/>
            <person name="Cui X."/>
            <person name="Yuan T."/>
            <person name="Jiang B."/>
            <person name="Yang W."/>
            <person name="Lam T.T.-Y."/>
            <person name="Chang Q."/>
            <person name="Ding S."/>
            <person name="Wang X."/>
            <person name="Zhu J."/>
            <person name="Ruan X."/>
            <person name="Zhao L."/>
            <person name="Wei J."/>
            <person name="Que T."/>
            <person name="Du C."/>
            <person name="Cheng J."/>
            <person name="Dai P."/>
            <person name="Han X."/>
            <person name="Huang E."/>
            <person name="Gao Y."/>
            <person name="Liu J."/>
            <person name="Shao H."/>
            <person name="Ye R."/>
            <person name="Li L."/>
            <person name="Wei W."/>
            <person name="Wang X."/>
            <person name="Wang C."/>
            <person name="Huo Q."/>
            <person name="Li W."/>
            <person name="Guo W."/>
            <person name="Chen H."/>
            <person name="Chen S."/>
            <person name="Zhou L."/>
            <person name="Zhou L."/>
            <person name="Ni X."/>
            <person name="Tian J."/>
            <person name="Zhou Y."/>
            <person name="Sheng Y."/>
            <person name="Liu T."/>
            <person name="Pan Y."/>
            <person name="Xia L."/>
            <person name="Li J."/>
            <person name="Zhao F."/>
            <person name="Cao W."/>
        </authorList>
    </citation>
    <scope>NUCLEOTIDE SEQUENCE</scope>
    <source>
        <strain evidence="2">Rmic-2018</strain>
        <tissue evidence="2">Larvae</tissue>
    </source>
</reference>
<evidence type="ECO:0000313" key="2">
    <source>
        <dbReference type="EMBL" id="KAH8042451.1"/>
    </source>
</evidence>
<name>A0A9J6F8E0_RHIMP</name>
<organism evidence="2 3">
    <name type="scientific">Rhipicephalus microplus</name>
    <name type="common">Cattle tick</name>
    <name type="synonym">Boophilus microplus</name>
    <dbReference type="NCBI Taxonomy" id="6941"/>
    <lineage>
        <taxon>Eukaryota</taxon>
        <taxon>Metazoa</taxon>
        <taxon>Ecdysozoa</taxon>
        <taxon>Arthropoda</taxon>
        <taxon>Chelicerata</taxon>
        <taxon>Arachnida</taxon>
        <taxon>Acari</taxon>
        <taxon>Parasitiformes</taxon>
        <taxon>Ixodida</taxon>
        <taxon>Ixodoidea</taxon>
        <taxon>Ixodidae</taxon>
        <taxon>Rhipicephalinae</taxon>
        <taxon>Rhipicephalus</taxon>
        <taxon>Boophilus</taxon>
    </lineage>
</organism>
<dbReference type="SUPFAM" id="SSF103473">
    <property type="entry name" value="MFS general substrate transporter"/>
    <property type="match status" value="1"/>
</dbReference>
<sequence>MRNGCAVPSRERSGASGDAESALLQAESNTAEGDKVGHVLEEIADDAFNLLMYKGCSTGNAINKECRQFEQVKSHRILQTFARLSNTAATSTCEDQSTPQRPLPPGNLTRIVRRELEAMAPSSFYSRSTITTPVTAALVQAIVRQEFENIGVRLFVAVLQRYTSLYHIGLIGSILLWVGILASAWSPNIATITITLGFIHGFGAGIVLMCNLVEIMQYFQKYRDIASGIKFAADPMSAIVFPALLSYLRATYGLRGALLIYAALSMHVMAFSIVLKEPQWLKRDRMESPVSRYPQKEARPVQSSKAVKICHMLRQMPHPLLKPSFYAVVTGSVLLDYVNAVHLSTLVDYALDSGVSRAHAELTVTYASAPEILGRVLLPLVADVGLVRRTTLTAGNAFVLGCLLLLTPQTSSATHVVVRAASSVALATLMTMKHVLVADYYGTDAVALLSGASGVLLVPVLLTNPSIIGKGTRTFTLE</sequence>
<dbReference type="Proteomes" id="UP000821866">
    <property type="component" value="Chromosome 1"/>
</dbReference>
<gene>
    <name evidence="2" type="ORF">HPB51_023461</name>
</gene>
<dbReference type="AlphaFoldDB" id="A0A9J6F8E0"/>
<reference evidence="2" key="1">
    <citation type="journal article" date="2020" name="Cell">
        <title>Large-Scale Comparative Analyses of Tick Genomes Elucidate Their Genetic Diversity and Vector Capacities.</title>
        <authorList>
            <consortium name="Tick Genome and Microbiome Consortium (TIGMIC)"/>
            <person name="Jia N."/>
            <person name="Wang J."/>
            <person name="Shi W."/>
            <person name="Du L."/>
            <person name="Sun Y."/>
            <person name="Zhan W."/>
            <person name="Jiang J.F."/>
            <person name="Wang Q."/>
            <person name="Zhang B."/>
            <person name="Ji P."/>
            <person name="Bell-Sakyi L."/>
            <person name="Cui X.M."/>
            <person name="Yuan T.T."/>
            <person name="Jiang B.G."/>
            <person name="Yang W.F."/>
            <person name="Lam T.T."/>
            <person name="Chang Q.C."/>
            <person name="Ding S.J."/>
            <person name="Wang X.J."/>
            <person name="Zhu J.G."/>
            <person name="Ruan X.D."/>
            <person name="Zhao L."/>
            <person name="Wei J.T."/>
            <person name="Ye R.Z."/>
            <person name="Que T.C."/>
            <person name="Du C.H."/>
            <person name="Zhou Y.H."/>
            <person name="Cheng J.X."/>
            <person name="Dai P.F."/>
            <person name="Guo W.B."/>
            <person name="Han X.H."/>
            <person name="Huang E.J."/>
            <person name="Li L.F."/>
            <person name="Wei W."/>
            <person name="Gao Y.C."/>
            <person name="Liu J.Z."/>
            <person name="Shao H.Z."/>
            <person name="Wang X."/>
            <person name="Wang C.C."/>
            <person name="Yang T.C."/>
            <person name="Huo Q.B."/>
            <person name="Li W."/>
            <person name="Chen H.Y."/>
            <person name="Chen S.E."/>
            <person name="Zhou L.G."/>
            <person name="Ni X.B."/>
            <person name="Tian J.H."/>
            <person name="Sheng Y."/>
            <person name="Liu T."/>
            <person name="Pan Y.S."/>
            <person name="Xia L.Y."/>
            <person name="Li J."/>
            <person name="Zhao F."/>
            <person name="Cao W.C."/>
        </authorList>
    </citation>
    <scope>NUCLEOTIDE SEQUENCE</scope>
    <source>
        <strain evidence="2">Rmic-2018</strain>
    </source>
</reference>
<protein>
    <recommendedName>
        <fullName evidence="4">Monocarboxylate transporter</fullName>
    </recommendedName>
</protein>
<dbReference type="InterPro" id="IPR050327">
    <property type="entry name" value="Proton-linked_MCT"/>
</dbReference>
<dbReference type="PANTHER" id="PTHR11360">
    <property type="entry name" value="MONOCARBOXYLATE TRANSPORTER"/>
    <property type="match status" value="1"/>
</dbReference>
<accession>A0A9J6F8E0</accession>
<proteinExistence type="predicted"/>
<keyword evidence="1" id="KW-0812">Transmembrane</keyword>
<feature type="transmembrane region" description="Helical" evidence="1">
    <location>
        <begin position="191"/>
        <end position="213"/>
    </location>
</feature>
<dbReference type="Pfam" id="PF07690">
    <property type="entry name" value="MFS_1"/>
    <property type="match status" value="1"/>
</dbReference>
<dbReference type="PANTHER" id="PTHR11360:SF303">
    <property type="entry name" value="MAJOR FACILITATOR SUPERFAMILY (MFS) PROFILE DOMAIN-CONTAINING PROTEIN"/>
    <property type="match status" value="1"/>
</dbReference>
<dbReference type="EMBL" id="JABSTU010000001">
    <property type="protein sequence ID" value="KAH8042451.1"/>
    <property type="molecule type" value="Genomic_DNA"/>
</dbReference>